<evidence type="ECO:0000259" key="6">
    <source>
        <dbReference type="Pfam" id="PF23726"/>
    </source>
</evidence>
<dbReference type="InterPro" id="IPR004871">
    <property type="entry name" value="RSE1/DDB1/CPSF1_C"/>
</dbReference>
<feature type="compositionally biased region" description="Acidic residues" evidence="3">
    <location>
        <begin position="371"/>
        <end position="382"/>
    </location>
</feature>
<keyword evidence="8" id="KW-1185">Reference proteome</keyword>
<feature type="domain" description="RSE1/DDB1/CPSF1 second beta-propeller" evidence="6">
    <location>
        <begin position="458"/>
        <end position="796"/>
    </location>
</feature>
<evidence type="ECO:0000256" key="1">
    <source>
        <dbReference type="ARBA" id="ARBA00004123"/>
    </source>
</evidence>
<organism evidence="7 8">
    <name type="scientific">Candolleomyces aberdarensis</name>
    <dbReference type="NCBI Taxonomy" id="2316362"/>
    <lineage>
        <taxon>Eukaryota</taxon>
        <taxon>Fungi</taxon>
        <taxon>Dikarya</taxon>
        <taxon>Basidiomycota</taxon>
        <taxon>Agaricomycotina</taxon>
        <taxon>Agaricomycetes</taxon>
        <taxon>Agaricomycetidae</taxon>
        <taxon>Agaricales</taxon>
        <taxon>Agaricineae</taxon>
        <taxon>Psathyrellaceae</taxon>
        <taxon>Candolleomyces</taxon>
    </lineage>
</organism>
<feature type="compositionally biased region" description="Acidic residues" evidence="3">
    <location>
        <begin position="168"/>
        <end position="184"/>
    </location>
</feature>
<dbReference type="InterPro" id="IPR058543">
    <property type="entry name" value="Beta-prop_RSE1/DDB1/CPSF1_2nd"/>
</dbReference>
<gene>
    <name evidence="7" type="ORF">EST38_g1372</name>
</gene>
<dbReference type="GO" id="GO:0005634">
    <property type="term" value="C:nucleus"/>
    <property type="evidence" value="ECO:0007669"/>
    <property type="project" value="UniProtKB-SubCell"/>
</dbReference>
<keyword evidence="2" id="KW-0539">Nucleus</keyword>
<dbReference type="PANTHER" id="PTHR10644">
    <property type="entry name" value="DNA REPAIR/RNA PROCESSING CPSF FAMILY"/>
    <property type="match status" value="1"/>
</dbReference>
<dbReference type="Pfam" id="PF23726">
    <property type="entry name" value="Beta-prop_RSE1_2nd"/>
    <property type="match status" value="1"/>
</dbReference>
<protein>
    <recommendedName>
        <fullName evidence="9">Cleavage/polyadenylation specificity factor A subunit N-terminal domain-containing protein</fullName>
    </recommendedName>
</protein>
<dbReference type="GO" id="GO:0003676">
    <property type="term" value="F:nucleic acid binding"/>
    <property type="evidence" value="ECO:0007669"/>
    <property type="project" value="InterPro"/>
</dbReference>
<dbReference type="Pfam" id="PF03178">
    <property type="entry name" value="CPSF_A"/>
    <property type="match status" value="1"/>
</dbReference>
<dbReference type="InterPro" id="IPR018846">
    <property type="entry name" value="Beta-prop_RSE1/DDB1/CPSF1_1st"/>
</dbReference>
<dbReference type="InterPro" id="IPR050358">
    <property type="entry name" value="RSE1/DDB1/CFT1"/>
</dbReference>
<name>A0A4Q2DVK9_9AGAR</name>
<dbReference type="EMBL" id="SDEE01000018">
    <property type="protein sequence ID" value="RXW24467.1"/>
    <property type="molecule type" value="Genomic_DNA"/>
</dbReference>
<dbReference type="Pfam" id="PF10433">
    <property type="entry name" value="Beta-prop_RSE1_1st"/>
    <property type="match status" value="1"/>
</dbReference>
<reference evidence="7 8" key="1">
    <citation type="submission" date="2019-01" db="EMBL/GenBank/DDBJ databases">
        <title>Draft genome sequence of Psathyrella aberdarensis IHI B618.</title>
        <authorList>
            <person name="Buettner E."/>
            <person name="Kellner H."/>
        </authorList>
    </citation>
    <scope>NUCLEOTIDE SEQUENCE [LARGE SCALE GENOMIC DNA]</scope>
    <source>
        <strain evidence="7 8">IHI B618</strain>
    </source>
</reference>
<dbReference type="OrthoDB" id="433457at2759"/>
<dbReference type="STRING" id="2316362.A0A4Q2DVK9"/>
<evidence type="ECO:0000313" key="7">
    <source>
        <dbReference type="EMBL" id="RXW24467.1"/>
    </source>
</evidence>
<comment type="caution">
    <text evidence="7">The sequence shown here is derived from an EMBL/GenBank/DDBJ whole genome shotgun (WGS) entry which is preliminary data.</text>
</comment>
<dbReference type="SUPFAM" id="SSF50978">
    <property type="entry name" value="WD40 repeat-like"/>
    <property type="match status" value="1"/>
</dbReference>
<feature type="domain" description="RSE1/DDB1/CPSF1 first beta-propeller" evidence="5">
    <location>
        <begin position="44"/>
        <end position="340"/>
    </location>
</feature>
<evidence type="ECO:0000259" key="4">
    <source>
        <dbReference type="Pfam" id="PF03178"/>
    </source>
</evidence>
<comment type="subcellular location">
    <subcellularLocation>
        <location evidence="1">Nucleus</location>
    </subcellularLocation>
</comment>
<accession>A0A4Q2DVK9</accession>
<dbReference type="InterPro" id="IPR036322">
    <property type="entry name" value="WD40_repeat_dom_sf"/>
</dbReference>
<evidence type="ECO:0000313" key="8">
    <source>
        <dbReference type="Proteomes" id="UP000290288"/>
    </source>
</evidence>
<dbReference type="AlphaFoldDB" id="A0A4Q2DVK9"/>
<proteinExistence type="predicted"/>
<dbReference type="Proteomes" id="UP000290288">
    <property type="component" value="Unassembled WGS sequence"/>
</dbReference>
<dbReference type="Gene3D" id="2.130.10.10">
    <property type="entry name" value="YVTN repeat-like/Quinoprotein amine dehydrogenase"/>
    <property type="match status" value="3"/>
</dbReference>
<feature type="region of interest" description="Disordered" evidence="3">
    <location>
        <begin position="160"/>
        <end position="186"/>
    </location>
</feature>
<evidence type="ECO:0000259" key="5">
    <source>
        <dbReference type="Pfam" id="PF10433"/>
    </source>
</evidence>
<dbReference type="InterPro" id="IPR015943">
    <property type="entry name" value="WD40/YVTN_repeat-like_dom_sf"/>
</dbReference>
<evidence type="ECO:0000256" key="2">
    <source>
        <dbReference type="ARBA" id="ARBA00023242"/>
    </source>
</evidence>
<feature type="region of interest" description="Disordered" evidence="3">
    <location>
        <begin position="359"/>
        <end position="382"/>
    </location>
</feature>
<feature type="domain" description="RSE1/DDB1/CPSF1 C-terminal" evidence="4">
    <location>
        <begin position="846"/>
        <end position="1040"/>
    </location>
</feature>
<evidence type="ECO:0000256" key="3">
    <source>
        <dbReference type="SAM" id="MobiDB-lite"/>
    </source>
</evidence>
<evidence type="ECO:0008006" key="9">
    <source>
        <dbReference type="Google" id="ProtNLM"/>
    </source>
</evidence>
<sequence>MIAHPDPEIIFFTYAERTDGRMELSVNYSLVLHERPTTGTAEFFNDLLIHPSGKLAVAHCYSTRIKIIELKAGNYVGDYDSVLPERNVLSMAFLPTEEEEYALAILHLDPMQRIQLLGRDIVTNDESEDWELSPFPSTILQPTAISNKTIPFPTEYPPHLIPVQPADLPEDEDEDEDEKEDDSSDFLGGVLVVGGRKLLLYELATPEGRAKQKGKMKRLQDKLKGNSDPIKLKEARAKQLERDARKRKPTASVDWPWGEMTAWCDVEGAPLRFFLADAFGTLSLLSLDSVKNSGLLLIPLGVTSPATSLTYLTNQVLYVGSHLGDSQLITISQIPSKNEDQVVPEIPFGIQTHDRTTIASGTKKGKQRADDDMDVDSSEQDGDELANGRIIAPDGSYVRVVQSFKNIGPIVDAVMVDVEGSGQQQLVTCSGGNNTGSLNVIRNGSEYQGLASIPGIMNLTGIWATKPNFEASEHTHIIASTNSQTLFYRFNDAGADTSLVQLSDTGKGLKTNERTLAFGNIQRRGTVAGKASYFDSNQVVQVVKSGVYLLEYDRALEGYIEKARYLPQDLRLTGNITEIVAASINASQIAVAFNGGLVVLLNVNETSNGFNRLAFKHDHYREVSAISCLPATSTSPFSPFVAVSYWRTNHAEILQFSQEKLVTVVKTDALPAIVRSLQLFNFNVQKGLPDYQIYLICGLGNGSLAHFKFDPKAKQLLDKKIVSLGHAPVSLTVCEVNTKASIFAAGNRATVVSLDNKKLVHSPVMLKDMVGACRFNSKSFPNSLVLAGAEGLTIGRVLDLNKLNVRTIPLGYDNPRRIAYIPLLRCFAVACTIAKGIRIGEFEPVKSVLRLYDDTNFTVLSEFKCDVNEEITSLAGFTHKVEGKEFSYICAGSVIYPDEDNKPVQGRLRIFTAVAQDGPATSNTDLTLVTSEDIVGCVYAVKSVNDKLVVAAESAVILFNFVRDATSPATFTLESAATWYNNYIVSSLGSYGDHIVTGDQISTVSLIKVSENKFESEARDFGPLCPVAVEALNERHIITANVSLKLDPATPE</sequence>